<protein>
    <recommendedName>
        <fullName evidence="5">CRC domain-containing protein</fullName>
    </recommendedName>
</protein>
<keyword evidence="3" id="KW-0539">Nucleus</keyword>
<evidence type="ECO:0000259" key="5">
    <source>
        <dbReference type="PROSITE" id="PS51634"/>
    </source>
</evidence>
<feature type="region of interest" description="Disordered" evidence="4">
    <location>
        <begin position="428"/>
        <end position="479"/>
    </location>
</feature>
<dbReference type="GO" id="GO:0006355">
    <property type="term" value="P:regulation of DNA-templated transcription"/>
    <property type="evidence" value="ECO:0007669"/>
    <property type="project" value="TreeGrafter"/>
</dbReference>
<feature type="compositionally biased region" description="Pro residues" evidence="4">
    <location>
        <begin position="66"/>
        <end position="96"/>
    </location>
</feature>
<reference evidence="6 7" key="1">
    <citation type="submission" date="2024-01" db="EMBL/GenBank/DDBJ databases">
        <title>Genome assemblies of Stephania.</title>
        <authorList>
            <person name="Yang L."/>
        </authorList>
    </citation>
    <scope>NUCLEOTIDE SEQUENCE [LARGE SCALE GENOMIC DNA]</scope>
    <source>
        <strain evidence="6">QJT</strain>
        <tissue evidence="6">Leaf</tissue>
    </source>
</reference>
<name>A0AAP0JDF1_9MAGN</name>
<dbReference type="Proteomes" id="UP001417504">
    <property type="component" value="Unassembled WGS sequence"/>
</dbReference>
<dbReference type="InterPro" id="IPR005172">
    <property type="entry name" value="CRC"/>
</dbReference>
<dbReference type="SMART" id="SM01114">
    <property type="entry name" value="CXC"/>
    <property type="match status" value="2"/>
</dbReference>
<proteinExistence type="inferred from homology"/>
<feature type="domain" description="CRC" evidence="5">
    <location>
        <begin position="122"/>
        <end position="271"/>
    </location>
</feature>
<keyword evidence="7" id="KW-1185">Reference proteome</keyword>
<dbReference type="PROSITE" id="PS51634">
    <property type="entry name" value="CRC"/>
    <property type="match status" value="1"/>
</dbReference>
<evidence type="ECO:0000313" key="6">
    <source>
        <dbReference type="EMBL" id="KAK9130908.1"/>
    </source>
</evidence>
<dbReference type="PANTHER" id="PTHR12446">
    <property type="entry name" value="TESMIN/TSO1-RELATED"/>
    <property type="match status" value="1"/>
</dbReference>
<sequence length="616" mass="66755">MEQSEGGDFPPKKVQSAATASASAAVVPPQEFPMKKLARQLDFTAFSGASIAQAVPEHPQSAQPKQPQPPPPLLLPPQPQASSVPPPPPPPRPSQPPVVVKPESPRSRSRSNVEVKDGTPKKQKQCNCKHSRCLKLYCECFASGIYCDGCNCANCYNNVENEAARQEAVEATLERNPHAFRPKIASSPHSSREIRTDRQLDARLAGLTSLAWSYYGSLGVEDAGEVPMLGKHNKGCHCKKSGCLKKYCECFQANILCSDNCKCMDCKNFEGSEERKALFQGDHGNVLYMQQANAAITGAIGSSGYGSPPASKKRKGHELFFSATNKDSPVQRLPHFPQSNHLKASSSSAAVSSFPVPHVVNPAVFNTSKFTYRSLLADVIHPDDVKELCSLLVVVSGEAAKTLADRKNPSEKHAEKDDHGESFLATNHEKEANHKNNDAPKAVADDRSSGNQADKISEEDSGSDGADPQKGRPMSPGTLALMCDEQDTMFMANASPNGALDQVRDAPLQLPYGHGMSEVYAEQERLVLTGFRDCLRRIITYGRIKEENNSSCTRAEGWSQPEHTANGIVRPLVSSAAEMPQTISSIPVTSNNALPSKIAFPNENGDMIKPKVENEM</sequence>
<dbReference type="InterPro" id="IPR033467">
    <property type="entry name" value="Tesmin/TSO1-like_CXC"/>
</dbReference>
<dbReference type="PANTHER" id="PTHR12446:SF34">
    <property type="entry name" value="PROTEIN LIN-54 HOMOLOG"/>
    <property type="match status" value="1"/>
</dbReference>
<dbReference type="GO" id="GO:0005634">
    <property type="term" value="C:nucleus"/>
    <property type="evidence" value="ECO:0007669"/>
    <property type="project" value="UniProtKB-SubCell"/>
</dbReference>
<evidence type="ECO:0000256" key="2">
    <source>
        <dbReference type="ARBA" id="ARBA00007267"/>
    </source>
</evidence>
<evidence type="ECO:0000313" key="7">
    <source>
        <dbReference type="Proteomes" id="UP001417504"/>
    </source>
</evidence>
<evidence type="ECO:0000256" key="1">
    <source>
        <dbReference type="ARBA" id="ARBA00004123"/>
    </source>
</evidence>
<feature type="region of interest" description="Disordered" evidence="4">
    <location>
        <begin position="1"/>
        <end position="29"/>
    </location>
</feature>
<comment type="caution">
    <text evidence="6">The sequence shown here is derived from an EMBL/GenBank/DDBJ whole genome shotgun (WGS) entry which is preliminary data.</text>
</comment>
<dbReference type="InterPro" id="IPR028307">
    <property type="entry name" value="Lin-54_fam"/>
</dbReference>
<comment type="similarity">
    <text evidence="2">Belongs to the lin-54 family.</text>
</comment>
<dbReference type="EMBL" id="JBBNAE010000004">
    <property type="protein sequence ID" value="KAK9130908.1"/>
    <property type="molecule type" value="Genomic_DNA"/>
</dbReference>
<feature type="compositionally biased region" description="Low complexity" evidence="4">
    <location>
        <begin position="16"/>
        <end position="25"/>
    </location>
</feature>
<dbReference type="AlphaFoldDB" id="A0AAP0JDF1"/>
<organism evidence="6 7">
    <name type="scientific">Stephania japonica</name>
    <dbReference type="NCBI Taxonomy" id="461633"/>
    <lineage>
        <taxon>Eukaryota</taxon>
        <taxon>Viridiplantae</taxon>
        <taxon>Streptophyta</taxon>
        <taxon>Embryophyta</taxon>
        <taxon>Tracheophyta</taxon>
        <taxon>Spermatophyta</taxon>
        <taxon>Magnoliopsida</taxon>
        <taxon>Ranunculales</taxon>
        <taxon>Menispermaceae</taxon>
        <taxon>Menispermoideae</taxon>
        <taxon>Cissampelideae</taxon>
        <taxon>Stephania</taxon>
    </lineage>
</organism>
<feature type="compositionally biased region" description="Basic and acidic residues" evidence="4">
    <location>
        <begin position="103"/>
        <end position="120"/>
    </location>
</feature>
<evidence type="ECO:0000256" key="4">
    <source>
        <dbReference type="SAM" id="MobiDB-lite"/>
    </source>
</evidence>
<evidence type="ECO:0000256" key="3">
    <source>
        <dbReference type="ARBA" id="ARBA00023242"/>
    </source>
</evidence>
<feature type="region of interest" description="Disordered" evidence="4">
    <location>
        <begin position="50"/>
        <end position="125"/>
    </location>
</feature>
<comment type="subcellular location">
    <subcellularLocation>
        <location evidence="1">Nucleus</location>
    </subcellularLocation>
</comment>
<feature type="compositionally biased region" description="Basic and acidic residues" evidence="4">
    <location>
        <begin position="428"/>
        <end position="448"/>
    </location>
</feature>
<accession>A0AAP0JDF1</accession>
<gene>
    <name evidence="6" type="ORF">Sjap_011395</name>
</gene>
<dbReference type="Pfam" id="PF03638">
    <property type="entry name" value="TCR"/>
    <property type="match status" value="2"/>
</dbReference>